<evidence type="ECO:0000313" key="3">
    <source>
        <dbReference type="Proteomes" id="UP000712281"/>
    </source>
</evidence>
<protein>
    <submittedName>
        <fullName evidence="2">Uncharacterized protein</fullName>
    </submittedName>
</protein>
<dbReference type="Proteomes" id="UP000712281">
    <property type="component" value="Unassembled WGS sequence"/>
</dbReference>
<organism evidence="2 3">
    <name type="scientific">Brassica cretica</name>
    <name type="common">Mustard</name>
    <dbReference type="NCBI Taxonomy" id="69181"/>
    <lineage>
        <taxon>Eukaryota</taxon>
        <taxon>Viridiplantae</taxon>
        <taxon>Streptophyta</taxon>
        <taxon>Embryophyta</taxon>
        <taxon>Tracheophyta</taxon>
        <taxon>Spermatophyta</taxon>
        <taxon>Magnoliopsida</taxon>
        <taxon>eudicotyledons</taxon>
        <taxon>Gunneridae</taxon>
        <taxon>Pentapetalae</taxon>
        <taxon>rosids</taxon>
        <taxon>malvids</taxon>
        <taxon>Brassicales</taxon>
        <taxon>Brassicaceae</taxon>
        <taxon>Brassiceae</taxon>
        <taxon>Brassica</taxon>
    </lineage>
</organism>
<dbReference type="EMBL" id="QGKW02001940">
    <property type="protein sequence ID" value="KAF2556397.1"/>
    <property type="molecule type" value="Genomic_DNA"/>
</dbReference>
<evidence type="ECO:0000313" key="2">
    <source>
        <dbReference type="EMBL" id="KAF2556397.1"/>
    </source>
</evidence>
<feature type="region of interest" description="Disordered" evidence="1">
    <location>
        <begin position="42"/>
        <end position="101"/>
    </location>
</feature>
<dbReference type="AlphaFoldDB" id="A0A8S9HI16"/>
<feature type="compositionally biased region" description="Basic residues" evidence="1">
    <location>
        <begin position="59"/>
        <end position="69"/>
    </location>
</feature>
<sequence length="101" mass="11512">MEYLHFHSRRLKGRKGKAKIDIGGCEFRFQHPAPQSILYTSVHKAPSQDTSELQAPPSQRHHQKPRASHLRPETSGSIAPDPGMEKGNRSSPGFREWFRPQ</sequence>
<gene>
    <name evidence="2" type="ORF">F2Q68_00016748</name>
</gene>
<feature type="compositionally biased region" description="Polar residues" evidence="1">
    <location>
        <begin position="47"/>
        <end position="57"/>
    </location>
</feature>
<accession>A0A8S9HI16</accession>
<reference evidence="2" key="1">
    <citation type="submission" date="2019-12" db="EMBL/GenBank/DDBJ databases">
        <title>Genome sequencing and annotation of Brassica cretica.</title>
        <authorList>
            <person name="Studholme D.J."/>
            <person name="Sarris P.F."/>
        </authorList>
    </citation>
    <scope>NUCLEOTIDE SEQUENCE</scope>
    <source>
        <strain evidence="2">PFS-001/15</strain>
        <tissue evidence="2">Leaf</tissue>
    </source>
</reference>
<name>A0A8S9HI16_BRACR</name>
<proteinExistence type="predicted"/>
<comment type="caution">
    <text evidence="2">The sequence shown here is derived from an EMBL/GenBank/DDBJ whole genome shotgun (WGS) entry which is preliminary data.</text>
</comment>
<evidence type="ECO:0000256" key="1">
    <source>
        <dbReference type="SAM" id="MobiDB-lite"/>
    </source>
</evidence>